<evidence type="ECO:0000313" key="8">
    <source>
        <dbReference type="Proteomes" id="UP000756921"/>
    </source>
</evidence>
<dbReference type="GO" id="GO:0015031">
    <property type="term" value="P:protein transport"/>
    <property type="evidence" value="ECO:0007669"/>
    <property type="project" value="UniProtKB-KW"/>
</dbReference>
<dbReference type="SUPFAM" id="SSF56300">
    <property type="entry name" value="Metallo-dependent phosphatases"/>
    <property type="match status" value="1"/>
</dbReference>
<name>A0A9P6KTY3_9PLEO</name>
<dbReference type="Gene3D" id="3.60.21.10">
    <property type="match status" value="1"/>
</dbReference>
<evidence type="ECO:0000256" key="1">
    <source>
        <dbReference type="ARBA" id="ARBA00005945"/>
    </source>
</evidence>
<dbReference type="FunFam" id="3.60.21.10:FF:000024">
    <property type="entry name" value="Vacuolar protein sorting-associated protein 29"/>
    <property type="match status" value="1"/>
</dbReference>
<evidence type="ECO:0000256" key="5">
    <source>
        <dbReference type="RuleBase" id="RU362040"/>
    </source>
</evidence>
<dbReference type="InterPro" id="IPR029052">
    <property type="entry name" value="Metallo-depent_PP-like"/>
</dbReference>
<dbReference type="Pfam" id="PF12850">
    <property type="entry name" value="Metallophos_2"/>
    <property type="match status" value="1"/>
</dbReference>
<dbReference type="GO" id="GO:0042147">
    <property type="term" value="P:retrograde transport, endosome to Golgi"/>
    <property type="evidence" value="ECO:0007669"/>
    <property type="project" value="InterPro"/>
</dbReference>
<evidence type="ECO:0000256" key="3">
    <source>
        <dbReference type="ARBA" id="ARBA00022448"/>
    </source>
</evidence>
<dbReference type="OrthoDB" id="10258130at2759"/>
<protein>
    <recommendedName>
        <fullName evidence="2 5">Vacuolar protein sorting-associated protein 29</fullName>
    </recommendedName>
</protein>
<dbReference type="EMBL" id="WJXW01000003">
    <property type="protein sequence ID" value="KAF9738416.1"/>
    <property type="molecule type" value="Genomic_DNA"/>
</dbReference>
<dbReference type="PANTHER" id="PTHR11124">
    <property type="entry name" value="VACUOLAR SORTING PROTEIN VPS29"/>
    <property type="match status" value="1"/>
</dbReference>
<dbReference type="NCBIfam" id="TIGR00040">
    <property type="entry name" value="yfcE"/>
    <property type="match status" value="1"/>
</dbReference>
<evidence type="ECO:0000259" key="6">
    <source>
        <dbReference type="Pfam" id="PF12850"/>
    </source>
</evidence>
<dbReference type="GO" id="GO:0005829">
    <property type="term" value="C:cytosol"/>
    <property type="evidence" value="ECO:0007669"/>
    <property type="project" value="GOC"/>
</dbReference>
<keyword evidence="3" id="KW-0813">Transport</keyword>
<feature type="domain" description="Calcineurin-like phosphoesterase" evidence="6">
    <location>
        <begin position="25"/>
        <end position="168"/>
    </location>
</feature>
<dbReference type="AlphaFoldDB" id="A0A9P6KTY3"/>
<accession>A0A9P6KTY3</accession>
<proteinExistence type="inferred from homology"/>
<dbReference type="GO" id="GO:0030904">
    <property type="term" value="C:retromer complex"/>
    <property type="evidence" value="ECO:0007669"/>
    <property type="project" value="InterPro"/>
</dbReference>
<keyword evidence="4" id="KW-0653">Protein transport</keyword>
<dbReference type="InterPro" id="IPR028661">
    <property type="entry name" value="Vps29"/>
</dbReference>
<organism evidence="7 8">
    <name type="scientific">Paraphaeosphaeria minitans</name>
    <dbReference type="NCBI Taxonomy" id="565426"/>
    <lineage>
        <taxon>Eukaryota</taxon>
        <taxon>Fungi</taxon>
        <taxon>Dikarya</taxon>
        <taxon>Ascomycota</taxon>
        <taxon>Pezizomycotina</taxon>
        <taxon>Dothideomycetes</taxon>
        <taxon>Pleosporomycetidae</taxon>
        <taxon>Pleosporales</taxon>
        <taxon>Massarineae</taxon>
        <taxon>Didymosphaeriaceae</taxon>
        <taxon>Paraphaeosphaeria</taxon>
    </lineage>
</organism>
<dbReference type="Proteomes" id="UP000756921">
    <property type="component" value="Unassembled WGS sequence"/>
</dbReference>
<dbReference type="InterPro" id="IPR024654">
    <property type="entry name" value="Calcineurin-like_PHP_lpxH"/>
</dbReference>
<evidence type="ECO:0000256" key="4">
    <source>
        <dbReference type="ARBA" id="ARBA00022927"/>
    </source>
</evidence>
<dbReference type="InterPro" id="IPR000979">
    <property type="entry name" value="Phosphodiesterase_MJ0936/Vps29"/>
</dbReference>
<reference evidence="7" key="1">
    <citation type="journal article" date="2020" name="Mol. Plant Microbe Interact.">
        <title>Genome Sequence of the Biocontrol Agent Coniothyrium minitans strain Conio (IMI 134523).</title>
        <authorList>
            <person name="Patel D."/>
            <person name="Shittu T.A."/>
            <person name="Baroncelli R."/>
            <person name="Muthumeenakshi S."/>
            <person name="Osborne T.H."/>
            <person name="Janganan T.K."/>
            <person name="Sreenivasaprasad S."/>
        </authorList>
    </citation>
    <scope>NUCLEOTIDE SEQUENCE</scope>
    <source>
        <strain evidence="7">Conio</strain>
    </source>
</reference>
<sequence length="204" mass="22146">MASRLVLVLGDLFIPDRAPDIPAKLHPQFKKLLAPGKIGQILCLGNITDKETYEFLRAIAPDLQIVKGDFDVEAPNLALSKVVTHGSLRIGFTHGHTIVPPGDGDSLLIAARQMDVDILLWGGTHKFEAYEMEGKFFVNPGSATGAMTTGWWEGEEEPVPSFVLMDVQGDVLVLYVYQLRTDANGAENVAVEKVSFRKNGGGVS</sequence>
<gene>
    <name evidence="7" type="ORF">PMIN01_03699</name>
</gene>
<comment type="similarity">
    <text evidence="1 5">Belongs to the VPS29 family.</text>
</comment>
<evidence type="ECO:0000256" key="2">
    <source>
        <dbReference type="ARBA" id="ARBA00017767"/>
    </source>
</evidence>
<evidence type="ECO:0000313" key="7">
    <source>
        <dbReference type="EMBL" id="KAF9738416.1"/>
    </source>
</evidence>
<comment type="caution">
    <text evidence="7">The sequence shown here is derived from an EMBL/GenBank/DDBJ whole genome shotgun (WGS) entry which is preliminary data.</text>
</comment>
<dbReference type="CDD" id="cd07394">
    <property type="entry name" value="MPP_Vps29"/>
    <property type="match status" value="1"/>
</dbReference>
<keyword evidence="8" id="KW-1185">Reference proteome</keyword>